<reference evidence="10 11" key="1">
    <citation type="submission" date="2022-04" db="EMBL/GenBank/DDBJ databases">
        <title>Genome sequence of soybean root-associated Caulobacter segnis RL271.</title>
        <authorList>
            <person name="Longley R."/>
            <person name="Bonito G."/>
            <person name="Trigodet F."/>
            <person name="Crosson S."/>
            <person name="Fiebig A."/>
        </authorList>
    </citation>
    <scope>NUCLEOTIDE SEQUENCE [LARGE SCALE GENOMIC DNA]</scope>
    <source>
        <strain evidence="10 11">RL271</strain>
    </source>
</reference>
<feature type="transmembrane region" description="Helical" evidence="8">
    <location>
        <begin position="139"/>
        <end position="163"/>
    </location>
</feature>
<gene>
    <name evidence="10" type="primary">tet</name>
    <name evidence="10" type="ORF">MZV50_21715</name>
</gene>
<sequence length="408" mass="43044">MTRLFADRSKAAFGLILATVALDVAGLGLVMPIIPRLLREVGHTGDLGWRFGAFLGLYALMQFLCAPVLGAISDKVGRRPVLLVSLAGAAIDYVFMALAPTLAWLFVGRAIAGITGANMAVAQAYIADITPEAQRARRFGLFSAMFGIGFILGPMLGGLLGGFWVRAPFLAAAALNGVNLLMALFLLPESHTARKAGPIDRAAFNPFAALRWAGAFPALLPLLVAFSMLTIVGEVGGTIWVLYGEDKFAWDPWTIGFSLAGFGVFTALTQAFVAGPLAERFGERKALTFGILCDAFAYVAIALATKGWMAFLLLPMFCLGGVGQPVIQSLLSRQVGEDQQGRLQGVLASLASLSSIIGPVVIAQVYFASRGWFPGLVWTAGAALGLLCLPVLLSRPANGPQGKLAQQD</sequence>
<evidence type="ECO:0000313" key="11">
    <source>
        <dbReference type="Proteomes" id="UP001057520"/>
    </source>
</evidence>
<comment type="similarity">
    <text evidence="3">Belongs to the major facilitator superfamily. TCR/Tet family.</text>
</comment>
<evidence type="ECO:0000256" key="8">
    <source>
        <dbReference type="SAM" id="Phobius"/>
    </source>
</evidence>
<feature type="domain" description="Major facilitator superfamily (MFS) profile" evidence="9">
    <location>
        <begin position="12"/>
        <end position="397"/>
    </location>
</feature>
<dbReference type="Pfam" id="PF07690">
    <property type="entry name" value="MFS_1"/>
    <property type="match status" value="2"/>
</dbReference>
<comment type="function">
    <text evidence="1">Resistance to tetracycline by an active tetracycline efflux. This is an energy-dependent process that decreases the accumulation of the antibiotic in whole cells. This protein functions as a metal-tetracycline/H(+) antiporter.</text>
</comment>
<evidence type="ECO:0000256" key="5">
    <source>
        <dbReference type="ARBA" id="ARBA00022692"/>
    </source>
</evidence>
<dbReference type="PRINTS" id="PR01035">
    <property type="entry name" value="TCRTETA"/>
</dbReference>
<keyword evidence="11" id="KW-1185">Reference proteome</keyword>
<feature type="transmembrane region" description="Helical" evidence="8">
    <location>
        <begin position="106"/>
        <end position="127"/>
    </location>
</feature>
<evidence type="ECO:0000313" key="10">
    <source>
        <dbReference type="EMBL" id="USQ95144.1"/>
    </source>
</evidence>
<dbReference type="NCBIfam" id="NF012174">
    <property type="entry name" value="tet_MFS_A_B_C_D"/>
    <property type="match status" value="1"/>
</dbReference>
<feature type="transmembrane region" description="Helical" evidence="8">
    <location>
        <begin position="253"/>
        <end position="274"/>
    </location>
</feature>
<dbReference type="PANTHER" id="PTHR23504:SF15">
    <property type="entry name" value="MAJOR FACILITATOR SUPERFAMILY (MFS) PROFILE DOMAIN-CONTAINING PROTEIN"/>
    <property type="match status" value="1"/>
</dbReference>
<feature type="transmembrane region" description="Helical" evidence="8">
    <location>
        <begin position="310"/>
        <end position="331"/>
    </location>
</feature>
<evidence type="ECO:0000256" key="4">
    <source>
        <dbReference type="ARBA" id="ARBA00022448"/>
    </source>
</evidence>
<feature type="transmembrane region" description="Helical" evidence="8">
    <location>
        <begin position="343"/>
        <end position="366"/>
    </location>
</feature>
<keyword evidence="4" id="KW-0813">Transport</keyword>
<dbReference type="PROSITE" id="PS00216">
    <property type="entry name" value="SUGAR_TRANSPORT_1"/>
    <property type="match status" value="1"/>
</dbReference>
<dbReference type="PROSITE" id="PS50850">
    <property type="entry name" value="MFS"/>
    <property type="match status" value="1"/>
</dbReference>
<evidence type="ECO:0000256" key="1">
    <source>
        <dbReference type="ARBA" id="ARBA00003279"/>
    </source>
</evidence>
<dbReference type="CDD" id="cd17388">
    <property type="entry name" value="MFS_TetA"/>
    <property type="match status" value="1"/>
</dbReference>
<feature type="transmembrane region" description="Helical" evidence="8">
    <location>
        <begin position="81"/>
        <end position="100"/>
    </location>
</feature>
<protein>
    <submittedName>
        <fullName evidence="10">Tet(A)/Tet(B)/Tet(C) family tetracycline efflux MFS transporter</fullName>
    </submittedName>
</protein>
<feature type="transmembrane region" description="Helical" evidence="8">
    <location>
        <begin position="372"/>
        <end position="393"/>
    </location>
</feature>
<dbReference type="PANTHER" id="PTHR23504">
    <property type="entry name" value="MAJOR FACILITATOR SUPERFAMILY DOMAIN-CONTAINING PROTEIN 10"/>
    <property type="match status" value="1"/>
</dbReference>
<evidence type="ECO:0000256" key="3">
    <source>
        <dbReference type="ARBA" id="ARBA00007520"/>
    </source>
</evidence>
<keyword evidence="7 8" id="KW-0472">Membrane</keyword>
<feature type="transmembrane region" description="Helical" evidence="8">
    <location>
        <begin position="208"/>
        <end position="233"/>
    </location>
</feature>
<evidence type="ECO:0000256" key="7">
    <source>
        <dbReference type="ARBA" id="ARBA00023136"/>
    </source>
</evidence>
<proteinExistence type="inferred from homology"/>
<dbReference type="InterPro" id="IPR011701">
    <property type="entry name" value="MFS"/>
</dbReference>
<accession>A0ABY4ZSG1</accession>
<evidence type="ECO:0000259" key="9">
    <source>
        <dbReference type="PROSITE" id="PS50850"/>
    </source>
</evidence>
<feature type="transmembrane region" description="Helical" evidence="8">
    <location>
        <begin position="286"/>
        <end position="304"/>
    </location>
</feature>
<evidence type="ECO:0000256" key="2">
    <source>
        <dbReference type="ARBA" id="ARBA00004141"/>
    </source>
</evidence>
<dbReference type="InterPro" id="IPR001958">
    <property type="entry name" value="Tet-R_TetA/multi-R_MdtG-like"/>
</dbReference>
<comment type="subcellular location">
    <subcellularLocation>
        <location evidence="2">Membrane</location>
        <topology evidence="2">Multi-pass membrane protein</topology>
    </subcellularLocation>
</comment>
<dbReference type="Gene3D" id="1.20.1250.20">
    <property type="entry name" value="MFS general substrate transporter like domains"/>
    <property type="match status" value="1"/>
</dbReference>
<feature type="transmembrane region" description="Helical" evidence="8">
    <location>
        <begin position="169"/>
        <end position="187"/>
    </location>
</feature>
<keyword evidence="6 8" id="KW-1133">Transmembrane helix</keyword>
<dbReference type="InterPro" id="IPR036259">
    <property type="entry name" value="MFS_trans_sf"/>
</dbReference>
<name>A0ABY4ZSG1_9CAUL</name>
<organism evidence="10 11">
    <name type="scientific">Caulobacter segnis</name>
    <dbReference type="NCBI Taxonomy" id="88688"/>
    <lineage>
        <taxon>Bacteria</taxon>
        <taxon>Pseudomonadati</taxon>
        <taxon>Pseudomonadota</taxon>
        <taxon>Alphaproteobacteria</taxon>
        <taxon>Caulobacterales</taxon>
        <taxon>Caulobacteraceae</taxon>
        <taxon>Caulobacter</taxon>
    </lineage>
</organism>
<feature type="transmembrane region" description="Helical" evidence="8">
    <location>
        <begin position="47"/>
        <end position="69"/>
    </location>
</feature>
<dbReference type="InterPro" id="IPR020846">
    <property type="entry name" value="MFS_dom"/>
</dbReference>
<evidence type="ECO:0000256" key="6">
    <source>
        <dbReference type="ARBA" id="ARBA00022989"/>
    </source>
</evidence>
<dbReference type="Proteomes" id="UP001057520">
    <property type="component" value="Chromosome"/>
</dbReference>
<feature type="transmembrane region" description="Helical" evidence="8">
    <location>
        <begin position="12"/>
        <end position="35"/>
    </location>
</feature>
<dbReference type="InterPro" id="IPR005829">
    <property type="entry name" value="Sugar_transporter_CS"/>
</dbReference>
<dbReference type="SUPFAM" id="SSF103473">
    <property type="entry name" value="MFS general substrate transporter"/>
    <property type="match status" value="1"/>
</dbReference>
<keyword evidence="5 8" id="KW-0812">Transmembrane</keyword>
<dbReference type="EMBL" id="CP096040">
    <property type="protein sequence ID" value="USQ95144.1"/>
    <property type="molecule type" value="Genomic_DNA"/>
</dbReference>